<feature type="transmembrane region" description="Helical" evidence="7">
    <location>
        <begin position="1802"/>
        <end position="1827"/>
    </location>
</feature>
<sequence length="2065" mass="228015">MNAEWRRNVSGGAVSNASNPSASYSGPARQLSNGHESCQSASKPSNAQGLAAMKGSSKSASLDNVCHVSSLALSHPVHGRVEIARRMVANCLRHNAFDLSLGLIICLDVIFNVADIDARAVDESPPMWAVYTVEFLLHIFVSGWVLFRNPWSVVDFCIIFSGMLEVILTAGGISAKEFALLRLLRLLRMLRLMKLCRHHRWLTELKKLVLMMASCVRTLFWSFLFCFIVMSAWSMAAVELINPVVQQMAADGAFGDCRTCRSALTSVMRANLTLFQTIIAGDSWGDLAVPVIEAHPWTAIIFIGSLLTLVFGVLNLIVAVVIDTYAEHRQKDVINLAQELDADAEEDRRFLQKIFDQIDEDGSGELNLDEACRLRVMDIDEGDLVQMFEMLDGDGSGSVDPEEFINALNRWANHSKTARFAKYQMMRSIVQHAELHQQVVSKLDNLEKRLNSEASFNLREEKLITVVVDESPLAEEFQVGGSGELAEGKEVEGFESEEPATPGGIGRSCSFKKPRSGGCGPDFFLGRQRQTGFYFPHESGVGKWPKWPGGKDSTLEPEPEQSLKTAIAAAILVLKESLMAEAAMTDSFLADELILRQAMPKSSGSSGGFEKMSFRQYVAALAIGCKAVGAAPLNRAVPPLLGPRDALETQMRENAVGRAYFKVLSVGAAERIVQYRVLTKWDGDGDDLCMPASYAGDVPAAIFRAGYDDQGLGFLNLRAGCADEDDFCKPASNAGDVPAAIFRAGYDDQGGKSIASDFLRVVLSARLAMLPGICNRVCALILTCVGPHLGFFAFAVGGHDLLRSLPVDARVEVCPRRSALWNVPMIADWRQFSGGALSNATSNAEWRRNVSGGAVSNASNPSASYTEPARQLSNGHESCQSGLASKKGRFNSASLDNVCPDRVEIARRMVANCLLHNAFDVSLGLIICLDVIFNVADIDARAVGRSPPMWADIGAKTCLAAYMVEFLLNIFVSGWPLFRNPWLVVDFCIIFSGMSEVILTAYGISAKEFTLLRLLRLLRVLRLMKLCRHHRYLTELRTLVMMMASCVRTLFWSFLFCFIVMSAWSMAAVELINPVVQQMAADGAFGDCRTCRSALTSVMRANLTMFQTIIAGDSWGELAVPVIVFGVLNLIVAVVIDTYAEHRQKDVINLAQELDADAEEDRRFLQKIFDQIDEDGSGELSLDEVLLAAKTHPEFKFKSRLRVMDIDEKDLVQMFEMIDGDGSGFVDPEEFINALNRWAEHSKTARFVKYQMMRSIVQQAELHQLVVSKLDSLEKRLDTEALDVPVTEDGDETTDTLTVREEKLITVVADEFPLAEQFHVGGSGELAEGKEVKGSESERRMDFGFPHESGVGKWPKWPGGKESTLEPEPEQSLKTAIAAAILVLKESLMEAAEDAMTEFLPAAELTLRKAMPKSSVSSGSFEKMSLRRSVAALAICPLNRAVAPLLGPRGPQSTFAVCVNSAPLLKLFPLAAAWRAEFVQQSLLAPATALPVICNRACALILTCVAPHPGFFPFRCGLVGHLNLLRSLANLMLQLFMGGHDVLRSLPVDARVEVCPRPWVRLRGVRAAERPNERRVVEIARRKVAKGFRHQAFDLSLGLIICLDVIFNVADIDARAVGQSPPMWADIGAKTCLAAYTVEFLLHIFVSGWAIFRNPWSVVDFCIIFSGMLEVILTAGGISAKEFTLLRLLRLQRVLRLMKLCRHNRYLTELKTLVMMMASCVRTLFWSFLFCFIVMSAWSMAAVELINPVVQQMAADGAFGDCRTCRSALSSVMRANLMMFQTIIAGDSWGELAVPVIEAHPWTAIIFIGSLLTLVFGVLNLIVAVVIDTYAERRQKDLINLAKELDADAEEDRRFLQKIFDQIDEDGSGRLRVMDIDEGDLVQMFEMLDGDGSGFVDPEEFINALNRWANHSKTAARFAKYQMMRSIVQHAELHQQVVSKLDNLEKRLNSEASFNLREEKLITVVVDESPLAEEFQVGGSGELAEGKEVEGCGPDFFLGRQRQTGFYFPHESGVGKWPKWPGGKDSTLEPEPEQSLKTAIAAAILVLKESLMAEAAMTYFFWRTN</sequence>
<feature type="transmembrane region" description="Helical" evidence="7">
    <location>
        <begin position="1039"/>
        <end position="1064"/>
    </location>
</feature>
<dbReference type="Proteomes" id="UP000654075">
    <property type="component" value="Unassembled WGS sequence"/>
</dbReference>
<gene>
    <name evidence="9" type="ORF">PGLA1383_LOCUS18826</name>
</gene>
<dbReference type="PROSITE" id="PS50222">
    <property type="entry name" value="EF_HAND_2"/>
    <property type="match status" value="4"/>
</dbReference>
<comment type="caution">
    <text evidence="9">The sequence shown here is derived from an EMBL/GenBank/DDBJ whole genome shotgun (WGS) entry which is preliminary data.</text>
</comment>
<dbReference type="InterPro" id="IPR005821">
    <property type="entry name" value="Ion_trans_dom"/>
</dbReference>
<name>A0A813EIU5_POLGL</name>
<evidence type="ECO:0000313" key="9">
    <source>
        <dbReference type="EMBL" id="CAE8600504.1"/>
    </source>
</evidence>
<dbReference type="InterPro" id="IPR002048">
    <property type="entry name" value="EF_hand_dom"/>
</dbReference>
<keyword evidence="10" id="KW-1185">Reference proteome</keyword>
<organism evidence="9 10">
    <name type="scientific">Polarella glacialis</name>
    <name type="common">Dinoflagellate</name>
    <dbReference type="NCBI Taxonomy" id="89957"/>
    <lineage>
        <taxon>Eukaryota</taxon>
        <taxon>Sar</taxon>
        <taxon>Alveolata</taxon>
        <taxon>Dinophyceae</taxon>
        <taxon>Suessiales</taxon>
        <taxon>Suessiaceae</taxon>
        <taxon>Polarella</taxon>
    </lineage>
</organism>
<feature type="transmembrane region" description="Helical" evidence="7">
    <location>
        <begin position="128"/>
        <end position="147"/>
    </location>
</feature>
<evidence type="ECO:0000256" key="2">
    <source>
        <dbReference type="ARBA" id="ARBA00022692"/>
    </source>
</evidence>
<evidence type="ECO:0000256" key="5">
    <source>
        <dbReference type="ARBA" id="ARBA00023136"/>
    </source>
</evidence>
<comment type="subcellular location">
    <subcellularLocation>
        <location evidence="1">Membrane</location>
        <topology evidence="1">Multi-pass membrane protein</topology>
    </subcellularLocation>
</comment>
<dbReference type="Gene3D" id="1.20.120.350">
    <property type="entry name" value="Voltage-gated potassium channels. Chain C"/>
    <property type="match status" value="3"/>
</dbReference>
<feature type="transmembrane region" description="Helical" evidence="7">
    <location>
        <begin position="208"/>
        <end position="233"/>
    </location>
</feature>
<dbReference type="SUPFAM" id="SSF47473">
    <property type="entry name" value="EF-hand"/>
    <property type="match status" value="2"/>
</dbReference>
<dbReference type="GO" id="GO:0005509">
    <property type="term" value="F:calcium ion binding"/>
    <property type="evidence" value="ECO:0007669"/>
    <property type="project" value="InterPro"/>
</dbReference>
<evidence type="ECO:0000256" key="3">
    <source>
        <dbReference type="ARBA" id="ARBA00022837"/>
    </source>
</evidence>
<reference evidence="9" key="1">
    <citation type="submission" date="2021-02" db="EMBL/GenBank/DDBJ databases">
        <authorList>
            <person name="Dougan E. K."/>
            <person name="Rhodes N."/>
            <person name="Thang M."/>
            <person name="Chan C."/>
        </authorList>
    </citation>
    <scope>NUCLEOTIDE SEQUENCE</scope>
</reference>
<feature type="domain" description="EF-hand" evidence="8">
    <location>
        <begin position="379"/>
        <end position="414"/>
    </location>
</feature>
<evidence type="ECO:0000256" key="1">
    <source>
        <dbReference type="ARBA" id="ARBA00004141"/>
    </source>
</evidence>
<accession>A0A813EIU5</accession>
<dbReference type="GO" id="GO:0016020">
    <property type="term" value="C:membrane"/>
    <property type="evidence" value="ECO:0007669"/>
    <property type="project" value="UniProtKB-SubCell"/>
</dbReference>
<dbReference type="GO" id="GO:0005216">
    <property type="term" value="F:monoatomic ion channel activity"/>
    <property type="evidence" value="ECO:0007669"/>
    <property type="project" value="InterPro"/>
</dbReference>
<keyword evidence="2 7" id="KW-0812">Transmembrane</keyword>
<feature type="region of interest" description="Disordered" evidence="6">
    <location>
        <begin position="1"/>
        <end position="45"/>
    </location>
</feature>
<evidence type="ECO:0000259" key="8">
    <source>
        <dbReference type="PROSITE" id="PS50222"/>
    </source>
</evidence>
<dbReference type="Pfam" id="PF13499">
    <property type="entry name" value="EF-hand_7"/>
    <property type="match status" value="1"/>
</dbReference>
<feature type="transmembrane region" description="Helical" evidence="7">
    <location>
        <begin position="297"/>
        <end position="322"/>
    </location>
</feature>
<dbReference type="SMART" id="SM00054">
    <property type="entry name" value="EFh"/>
    <property type="match status" value="5"/>
</dbReference>
<evidence type="ECO:0000256" key="7">
    <source>
        <dbReference type="SAM" id="Phobius"/>
    </source>
</evidence>
<feature type="transmembrane region" description="Helical" evidence="7">
    <location>
        <begin position="959"/>
        <end position="978"/>
    </location>
</feature>
<keyword evidence="4 7" id="KW-1133">Transmembrane helix</keyword>
<feature type="transmembrane region" description="Helical" evidence="7">
    <location>
        <begin position="1633"/>
        <end position="1652"/>
    </location>
</feature>
<evidence type="ECO:0000256" key="4">
    <source>
        <dbReference type="ARBA" id="ARBA00022989"/>
    </source>
</evidence>
<dbReference type="SUPFAM" id="SSF81324">
    <property type="entry name" value="Voltage-gated potassium channels"/>
    <property type="match status" value="3"/>
</dbReference>
<feature type="domain" description="EF-hand" evidence="8">
    <location>
        <begin position="1876"/>
        <end position="1911"/>
    </location>
</feature>
<dbReference type="PANTHER" id="PTHR46726">
    <property type="entry name" value="TWO PORE CHANNEL 3"/>
    <property type="match status" value="1"/>
</dbReference>
<dbReference type="PANTHER" id="PTHR46726:SF1">
    <property type="entry name" value="TWO-PORE CALCIUM CHANNEL 3"/>
    <property type="match status" value="1"/>
</dbReference>
<proteinExistence type="predicted"/>
<feature type="compositionally biased region" description="Polar residues" evidence="6">
    <location>
        <begin position="13"/>
        <end position="45"/>
    </location>
</feature>
<feature type="transmembrane region" description="Helical" evidence="7">
    <location>
        <begin position="1724"/>
        <end position="1743"/>
    </location>
</feature>
<feature type="transmembrane region" description="Helical" evidence="7">
    <location>
        <begin position="1658"/>
        <end position="1680"/>
    </location>
</feature>
<feature type="transmembrane region" description="Helical" evidence="7">
    <location>
        <begin position="167"/>
        <end position="187"/>
    </location>
</feature>
<evidence type="ECO:0000313" key="10">
    <source>
        <dbReference type="Proteomes" id="UP000654075"/>
    </source>
</evidence>
<feature type="domain" description="EF-hand" evidence="8">
    <location>
        <begin position="1206"/>
        <end position="1241"/>
    </location>
</feature>
<dbReference type="EMBL" id="CAJNNV010012222">
    <property type="protein sequence ID" value="CAE8600504.1"/>
    <property type="molecule type" value="Genomic_DNA"/>
</dbReference>
<dbReference type="Gene3D" id="1.10.238.10">
    <property type="entry name" value="EF-hand"/>
    <property type="match status" value="3"/>
</dbReference>
<feature type="domain" description="EF-hand" evidence="8">
    <location>
        <begin position="1160"/>
        <end position="1195"/>
    </location>
</feature>
<keyword evidence="3" id="KW-0106">Calcium</keyword>
<feature type="region of interest" description="Disordered" evidence="6">
    <location>
        <begin position="854"/>
        <end position="880"/>
    </location>
</feature>
<dbReference type="CDD" id="cd00051">
    <property type="entry name" value="EFh"/>
    <property type="match status" value="3"/>
</dbReference>
<protein>
    <recommendedName>
        <fullName evidence="8">EF-hand domain-containing protein</fullName>
    </recommendedName>
</protein>
<dbReference type="PROSITE" id="PS00018">
    <property type="entry name" value="EF_HAND_1"/>
    <property type="match status" value="4"/>
</dbReference>
<dbReference type="InterPro" id="IPR018247">
    <property type="entry name" value="EF_Hand_1_Ca_BS"/>
</dbReference>
<feature type="region of interest" description="Disordered" evidence="6">
    <location>
        <begin position="492"/>
        <end position="512"/>
    </location>
</feature>
<feature type="transmembrane region" description="Helical" evidence="7">
    <location>
        <begin position="1118"/>
        <end position="1136"/>
    </location>
</feature>
<dbReference type="InterPro" id="IPR011992">
    <property type="entry name" value="EF-hand-dom_pair"/>
</dbReference>
<dbReference type="Pfam" id="PF13202">
    <property type="entry name" value="EF-hand_5"/>
    <property type="match status" value="2"/>
</dbReference>
<dbReference type="Gene3D" id="1.10.287.70">
    <property type="match status" value="2"/>
</dbReference>
<keyword evidence="5 7" id="KW-0472">Membrane</keyword>
<evidence type="ECO:0000256" key="6">
    <source>
        <dbReference type="SAM" id="MobiDB-lite"/>
    </source>
</evidence>
<dbReference type="Pfam" id="PF00520">
    <property type="entry name" value="Ion_trans"/>
    <property type="match status" value="3"/>
</dbReference>
<dbReference type="InterPro" id="IPR027359">
    <property type="entry name" value="Volt_channel_dom_sf"/>
</dbReference>